<evidence type="ECO:0000313" key="5">
    <source>
        <dbReference type="Proteomes" id="UP000030651"/>
    </source>
</evidence>
<dbReference type="HOGENOM" id="CLU_068979_0_0_1"/>
<dbReference type="PANTHER" id="PTHR43540:SF9">
    <property type="entry name" value="FAMILY HYDROLASE, PUTATIVE (AFU_ORTHOLOGUE AFUA_2G08700)-RELATED"/>
    <property type="match status" value="1"/>
</dbReference>
<protein>
    <recommendedName>
        <fullName evidence="3">Isochorismatase-like domain-containing protein</fullName>
    </recommendedName>
</protein>
<dbReference type="STRING" id="1229662.W3WPQ2"/>
<evidence type="ECO:0000313" key="4">
    <source>
        <dbReference type="EMBL" id="ETS74796.1"/>
    </source>
</evidence>
<feature type="domain" description="Isochorismatase-like" evidence="3">
    <location>
        <begin position="59"/>
        <end position="262"/>
    </location>
</feature>
<dbReference type="AlphaFoldDB" id="W3WPQ2"/>
<evidence type="ECO:0000256" key="1">
    <source>
        <dbReference type="ARBA" id="ARBA00006336"/>
    </source>
</evidence>
<organism evidence="4 5">
    <name type="scientific">Pestalotiopsis fici (strain W106-1 / CGMCC3.15140)</name>
    <dbReference type="NCBI Taxonomy" id="1229662"/>
    <lineage>
        <taxon>Eukaryota</taxon>
        <taxon>Fungi</taxon>
        <taxon>Dikarya</taxon>
        <taxon>Ascomycota</taxon>
        <taxon>Pezizomycotina</taxon>
        <taxon>Sordariomycetes</taxon>
        <taxon>Xylariomycetidae</taxon>
        <taxon>Amphisphaeriales</taxon>
        <taxon>Sporocadaceae</taxon>
        <taxon>Pestalotiopsis</taxon>
    </lineage>
</organism>
<gene>
    <name evidence="4" type="ORF">PFICI_13280</name>
</gene>
<dbReference type="Gene3D" id="3.40.50.850">
    <property type="entry name" value="Isochorismatase-like"/>
    <property type="match status" value="1"/>
</dbReference>
<evidence type="ECO:0000256" key="2">
    <source>
        <dbReference type="ARBA" id="ARBA00022801"/>
    </source>
</evidence>
<keyword evidence="5" id="KW-1185">Reference proteome</keyword>
<reference evidence="5" key="1">
    <citation type="journal article" date="2015" name="BMC Genomics">
        <title>Genomic and transcriptomic analysis of the endophytic fungus Pestalotiopsis fici reveals its lifestyle and high potential for synthesis of natural products.</title>
        <authorList>
            <person name="Wang X."/>
            <person name="Zhang X."/>
            <person name="Liu L."/>
            <person name="Xiang M."/>
            <person name="Wang W."/>
            <person name="Sun X."/>
            <person name="Che Y."/>
            <person name="Guo L."/>
            <person name="Liu G."/>
            <person name="Guo L."/>
            <person name="Wang C."/>
            <person name="Yin W.B."/>
            <person name="Stadler M."/>
            <person name="Zhang X."/>
            <person name="Liu X."/>
        </authorList>
    </citation>
    <scope>NUCLEOTIDE SEQUENCE [LARGE SCALE GENOMIC DNA]</scope>
    <source>
        <strain evidence="5">W106-1 / CGMCC3.15140</strain>
    </source>
</reference>
<dbReference type="SUPFAM" id="SSF52499">
    <property type="entry name" value="Isochorismatase-like hydrolases"/>
    <property type="match status" value="1"/>
</dbReference>
<dbReference type="PANTHER" id="PTHR43540">
    <property type="entry name" value="PEROXYUREIDOACRYLATE/UREIDOACRYLATE AMIDOHYDROLASE-RELATED"/>
    <property type="match status" value="1"/>
</dbReference>
<dbReference type="OMA" id="DCCATTT"/>
<dbReference type="InParanoid" id="W3WPQ2"/>
<name>W3WPQ2_PESFW</name>
<comment type="similarity">
    <text evidence="1">Belongs to the isochorismatase family.</text>
</comment>
<dbReference type="eggNOG" id="ENOG502QTD4">
    <property type="taxonomic scope" value="Eukaryota"/>
</dbReference>
<keyword evidence="2" id="KW-0378">Hydrolase</keyword>
<dbReference type="OrthoDB" id="167809at2759"/>
<proteinExistence type="inferred from homology"/>
<dbReference type="InterPro" id="IPR036380">
    <property type="entry name" value="Isochorismatase-like_sf"/>
</dbReference>
<dbReference type="InterPro" id="IPR050272">
    <property type="entry name" value="Isochorismatase-like_hydrls"/>
</dbReference>
<dbReference type="InterPro" id="IPR000868">
    <property type="entry name" value="Isochorismatase-like_dom"/>
</dbReference>
<dbReference type="EMBL" id="KI912119">
    <property type="protein sequence ID" value="ETS74796.1"/>
    <property type="molecule type" value="Genomic_DNA"/>
</dbReference>
<sequence length="270" mass="29257">MTAKELIKLGPEKDAWLYDRSSKTYDLTRGASSANGSCYTVATSRGPAATSIRIDPARTALVIIDMQNYFLDAKLRNHETGLAAVPATLNVISKCRKLGIQVIWLNWGLTEQDLASMPASISRSFARTLIDPDHRPRRLGLGADLGSGLGRTLVAGEWNSALYPPLAAAVNSLDKHLSKNRMSGLWNQQTPLWRYLAQSSHKTLLFAGVNTDQCVLGTLTDAYSAGWDCIMIEDCCATTTEGAHDVCIHNATNCYGFVVNSEGFTSGTLA</sequence>
<dbReference type="Proteomes" id="UP000030651">
    <property type="component" value="Unassembled WGS sequence"/>
</dbReference>
<evidence type="ECO:0000259" key="3">
    <source>
        <dbReference type="Pfam" id="PF00857"/>
    </source>
</evidence>
<dbReference type="GO" id="GO:0016787">
    <property type="term" value="F:hydrolase activity"/>
    <property type="evidence" value="ECO:0007669"/>
    <property type="project" value="UniProtKB-KW"/>
</dbReference>
<dbReference type="Pfam" id="PF00857">
    <property type="entry name" value="Isochorismatase"/>
    <property type="match status" value="1"/>
</dbReference>
<accession>W3WPQ2</accession>
<dbReference type="CDD" id="cd00431">
    <property type="entry name" value="cysteine_hydrolases"/>
    <property type="match status" value="1"/>
</dbReference>
<dbReference type="RefSeq" id="XP_007840052.1">
    <property type="nucleotide sequence ID" value="XM_007841861.1"/>
</dbReference>
<dbReference type="KEGG" id="pfy:PFICI_13280"/>
<dbReference type="GeneID" id="19278293"/>